<organism evidence="1 2">
    <name type="scientific">Vescimonas fastidiosa</name>
    <dbReference type="NCBI Taxonomy" id="2714353"/>
    <lineage>
        <taxon>Bacteria</taxon>
        <taxon>Bacillati</taxon>
        <taxon>Bacillota</taxon>
        <taxon>Clostridia</taxon>
        <taxon>Eubacteriales</taxon>
        <taxon>Oscillospiraceae</taxon>
        <taxon>Vescimonas</taxon>
    </lineage>
</organism>
<proteinExistence type="predicted"/>
<dbReference type="EMBL" id="AP023415">
    <property type="protein sequence ID" value="BCK78734.1"/>
    <property type="molecule type" value="Genomic_DNA"/>
</dbReference>
<dbReference type="KEGG" id="vfa:MM35RIKEN_09260"/>
<reference evidence="1" key="1">
    <citation type="submission" date="2020-09" db="EMBL/GenBank/DDBJ databases">
        <title>New species isolated from human feces.</title>
        <authorList>
            <person name="Kitahara M."/>
            <person name="Shigeno Y."/>
            <person name="Shime M."/>
            <person name="Matsumoto Y."/>
            <person name="Nakamura S."/>
            <person name="Motooka D."/>
            <person name="Fukuoka S."/>
            <person name="Nishikawa H."/>
            <person name="Benno Y."/>
        </authorList>
    </citation>
    <scope>NUCLEOTIDE SEQUENCE</scope>
    <source>
        <strain evidence="1">MM35</strain>
    </source>
</reference>
<accession>A0A810PSD9</accession>
<evidence type="ECO:0000313" key="1">
    <source>
        <dbReference type="EMBL" id="BCK78734.1"/>
    </source>
</evidence>
<sequence>MAEGWVKLHRSMLDSPIFSNAELLRLWVYLLMHAAHTEVDIMVGNQMIRLKPGQLVTGRKKIGRDLGLDESKIRRLINKLELAGNVTITPTNKFTLVTIENWDFFQGGEEKVTSKTADNRPTNDQQMTTNKNEKNYKKSFSPDGEAYRCALFLAKKIHQRLPKSKPQTEAILQKWADQMDKLHRIDGYEWETIAEVLDFSQRDDFWNTVILSAGKFRRQFTQLMARMEGVNRNAS</sequence>
<protein>
    <submittedName>
        <fullName evidence="1">Uncharacterized protein</fullName>
    </submittedName>
</protein>
<dbReference type="AlphaFoldDB" id="A0A810PSD9"/>
<dbReference type="Proteomes" id="UP000681343">
    <property type="component" value="Chromosome"/>
</dbReference>
<dbReference type="RefSeq" id="WP_212819710.1">
    <property type="nucleotide sequence ID" value="NZ_AP023415.1"/>
</dbReference>
<keyword evidence="2" id="KW-1185">Reference proteome</keyword>
<evidence type="ECO:0000313" key="2">
    <source>
        <dbReference type="Proteomes" id="UP000681343"/>
    </source>
</evidence>
<name>A0A810PSD9_9FIRM</name>
<gene>
    <name evidence="1" type="ORF">MM35RIKEN_09260</name>
</gene>